<dbReference type="RefSeq" id="WP_149982826.1">
    <property type="nucleotide sequence ID" value="NZ_CABVLM010000014.1"/>
</dbReference>
<keyword evidence="3" id="KW-1185">Reference proteome</keyword>
<sequence length="198" mass="21921">MISLGRYLLLIALVFSASLFAQTQQSPNQLLTQVGDQLFSEIGKINSQGTASKSDMAHIVDQYLMPNIDVKFVSYKLLGKHIKGIDRQQATAFISAVEHYLTTTYASALMKYTGQEIKFEESNDAAESEFATVKTQIIADNAPTIDLHFKLRQGKDGSWKVYDIVAEGISLLSAKQKEVIQRISEVGLDQVTAELNSK</sequence>
<organism evidence="2 3">
    <name type="scientific">Pseudoalteromonas rhizosphaerae</name>
    <dbReference type="NCBI Taxonomy" id="2518973"/>
    <lineage>
        <taxon>Bacteria</taxon>
        <taxon>Pseudomonadati</taxon>
        <taxon>Pseudomonadota</taxon>
        <taxon>Gammaproteobacteria</taxon>
        <taxon>Alteromonadales</taxon>
        <taxon>Pseudoalteromonadaceae</taxon>
        <taxon>Pseudoalteromonas</taxon>
    </lineage>
</organism>
<dbReference type="PANTHER" id="PTHR36573:SF1">
    <property type="entry name" value="INTERMEMBRANE PHOSPHOLIPID TRANSPORT SYSTEM BINDING PROTEIN MLAC"/>
    <property type="match status" value="1"/>
</dbReference>
<dbReference type="Gene3D" id="3.10.450.710">
    <property type="entry name" value="Tgt2/MlaC"/>
    <property type="match status" value="1"/>
</dbReference>
<dbReference type="EMBL" id="JBJDOT010000009">
    <property type="protein sequence ID" value="MFK3863938.1"/>
    <property type="molecule type" value="Genomic_DNA"/>
</dbReference>
<accession>A0ABW8KW35</accession>
<gene>
    <name evidence="2" type="ORF">ACI2JU_08630</name>
</gene>
<name>A0ABW8KW35_9GAMM</name>
<comment type="caution">
    <text evidence="2">The sequence shown here is derived from an EMBL/GenBank/DDBJ whole genome shotgun (WGS) entry which is preliminary data.</text>
</comment>
<dbReference type="Proteomes" id="UP001620262">
    <property type="component" value="Unassembled WGS sequence"/>
</dbReference>
<feature type="chain" id="PRO_5047464279" evidence="1">
    <location>
        <begin position="22"/>
        <end position="198"/>
    </location>
</feature>
<dbReference type="PANTHER" id="PTHR36573">
    <property type="entry name" value="INTERMEMBRANE PHOSPHOLIPID TRANSPORT SYSTEM BINDING PROTEIN MLAC"/>
    <property type="match status" value="1"/>
</dbReference>
<dbReference type="PIRSF" id="PIRSF004649">
    <property type="entry name" value="MlaC"/>
    <property type="match status" value="1"/>
</dbReference>
<protein>
    <submittedName>
        <fullName evidence="2">Phospholipid-binding protein MlaC</fullName>
    </submittedName>
</protein>
<dbReference type="Pfam" id="PF05494">
    <property type="entry name" value="MlaC"/>
    <property type="match status" value="1"/>
</dbReference>
<keyword evidence="1" id="KW-0732">Signal</keyword>
<dbReference type="InterPro" id="IPR008869">
    <property type="entry name" value="MlaC/ttg2D"/>
</dbReference>
<evidence type="ECO:0000313" key="2">
    <source>
        <dbReference type="EMBL" id="MFK3863938.1"/>
    </source>
</evidence>
<reference evidence="2 3" key="1">
    <citation type="submission" date="2024-11" db="EMBL/GenBank/DDBJ databases">
        <title>The Natural Products Discovery Center: Release of the First 8490 Sequenced Strains for Exploring Actinobacteria Biosynthetic Diversity.</title>
        <authorList>
            <person name="Kalkreuter E."/>
            <person name="Kautsar S.A."/>
            <person name="Yang D."/>
            <person name="Bader C.D."/>
            <person name="Teijaro C.N."/>
            <person name="Fluegel L."/>
            <person name="Davis C.M."/>
            <person name="Simpson J.R."/>
            <person name="Lauterbach L."/>
            <person name="Steele A.D."/>
            <person name="Gui C."/>
            <person name="Meng S."/>
            <person name="Li G."/>
            <person name="Viehrig K."/>
            <person name="Ye F."/>
            <person name="Su P."/>
            <person name="Kiefer A.F."/>
            <person name="Nichols A."/>
            <person name="Cepeda A.J."/>
            <person name="Yan W."/>
            <person name="Fan B."/>
            <person name="Jiang Y."/>
            <person name="Adhikari A."/>
            <person name="Zheng C.-J."/>
            <person name="Schuster L."/>
            <person name="Cowan T.M."/>
            <person name="Smanski M.J."/>
            <person name="Chevrette M.G."/>
            <person name="De Carvalho L.P.S."/>
            <person name="Shen B."/>
        </authorList>
    </citation>
    <scope>NUCLEOTIDE SEQUENCE [LARGE SCALE GENOMIC DNA]</scope>
    <source>
        <strain evidence="2 3">NPDC078403</strain>
    </source>
</reference>
<dbReference type="InterPro" id="IPR042245">
    <property type="entry name" value="Tgt2/MlaC_sf"/>
</dbReference>
<evidence type="ECO:0000256" key="1">
    <source>
        <dbReference type="SAM" id="SignalP"/>
    </source>
</evidence>
<evidence type="ECO:0000313" key="3">
    <source>
        <dbReference type="Proteomes" id="UP001620262"/>
    </source>
</evidence>
<proteinExistence type="predicted"/>
<feature type="signal peptide" evidence="1">
    <location>
        <begin position="1"/>
        <end position="21"/>
    </location>
</feature>